<feature type="signal peptide" evidence="3">
    <location>
        <begin position="1"/>
        <end position="23"/>
    </location>
</feature>
<keyword evidence="5" id="KW-1185">Reference proteome</keyword>
<proteinExistence type="predicted"/>
<protein>
    <submittedName>
        <fullName evidence="4">Uncharacterized protein</fullName>
    </submittedName>
</protein>
<feature type="region of interest" description="Disordered" evidence="1">
    <location>
        <begin position="179"/>
        <end position="236"/>
    </location>
</feature>
<dbReference type="InParanoid" id="B5Y4D0"/>
<dbReference type="KEGG" id="pti:PHATR_43804"/>
<evidence type="ECO:0000256" key="2">
    <source>
        <dbReference type="SAM" id="Phobius"/>
    </source>
</evidence>
<dbReference type="Proteomes" id="UP000000759">
    <property type="component" value="Chromosome 3"/>
</dbReference>
<sequence length="535" mass="58452">MAQSSLISLLSVLAGLGLPLASAIKGDVSKAKLGKRPRRSLKSKSKSSSRHKYFHGDYMLGQEAFMFHCQLELAEQANYGPLSEDDFGDFIFDYCKKIPLAGIECKFPKGKSFAHLPVDLQLSFFEDQCLSAAKDEAEECLQTLINEGIEFENQGDIRKLCGKVYPLLLSNKLFAPEPASDAQLDTEGSSPSGPPSAESRPSTVPQAHQTSNFIPTAGTVLTTNNISSPAPTKTIDLTDSTAAPEINRRGISNSGTIGIAGAAVVSLGLLLVSWMRRRNRVASRNKSEDDPMFDNDESILSESTEILDSNNTGLGDLDNQLSQSKKPSLSMATIVHPGRCVKLLALPRELSYKSAPDTASAHEIEGGDVEWEIRDEEAALPIVNLIECHSGRTLSGERSGALVNKSSESSRTAPICHSTDRRPWRSKKKGKFERVFRNCQRIKPQREAIVGEIAMSVKDNLFVRKGKALRKQRLLEEQSQDDDLSSDGSIDSLSVNDSISHGVKKQFQDFDAILTKGFNELKSEMESTDGLACKL</sequence>
<accession>B5Y4D0</accession>
<dbReference type="GeneID" id="7203945"/>
<evidence type="ECO:0000313" key="4">
    <source>
        <dbReference type="EMBL" id="ACI65739.1"/>
    </source>
</evidence>
<reference evidence="4 5" key="1">
    <citation type="journal article" date="2008" name="Nature">
        <title>The Phaeodactylum genome reveals the evolutionary history of diatom genomes.</title>
        <authorList>
            <person name="Bowler C."/>
            <person name="Allen A.E."/>
            <person name="Badger J.H."/>
            <person name="Grimwood J."/>
            <person name="Jabbari K."/>
            <person name="Kuo A."/>
            <person name="Maheswari U."/>
            <person name="Martens C."/>
            <person name="Maumus F."/>
            <person name="Otillar R.P."/>
            <person name="Rayko E."/>
            <person name="Salamov A."/>
            <person name="Vandepoele K."/>
            <person name="Beszteri B."/>
            <person name="Gruber A."/>
            <person name="Heijde M."/>
            <person name="Katinka M."/>
            <person name="Mock T."/>
            <person name="Valentin K."/>
            <person name="Verret F."/>
            <person name="Berges J.A."/>
            <person name="Brownlee C."/>
            <person name="Cadoret J.P."/>
            <person name="Chiovitti A."/>
            <person name="Choi C.J."/>
            <person name="Coesel S."/>
            <person name="De Martino A."/>
            <person name="Detter J.C."/>
            <person name="Durkin C."/>
            <person name="Falciatore A."/>
            <person name="Fournet J."/>
            <person name="Haruta M."/>
            <person name="Huysman M.J."/>
            <person name="Jenkins B.D."/>
            <person name="Jiroutova K."/>
            <person name="Jorgensen R.E."/>
            <person name="Joubert Y."/>
            <person name="Kaplan A."/>
            <person name="Kroger N."/>
            <person name="Kroth P.G."/>
            <person name="La Roche J."/>
            <person name="Lindquist E."/>
            <person name="Lommer M."/>
            <person name="Martin-Jezequel V."/>
            <person name="Lopez P.J."/>
            <person name="Lucas S."/>
            <person name="Mangogna M."/>
            <person name="McGinnis K."/>
            <person name="Medlin L.K."/>
            <person name="Montsant A."/>
            <person name="Oudot-Le Secq M.P."/>
            <person name="Napoli C."/>
            <person name="Obornik M."/>
            <person name="Parker M.S."/>
            <person name="Petit J.L."/>
            <person name="Porcel B.M."/>
            <person name="Poulsen N."/>
            <person name="Robison M."/>
            <person name="Rychlewski L."/>
            <person name="Rynearson T.A."/>
            <person name="Schmutz J."/>
            <person name="Shapiro H."/>
            <person name="Siaut M."/>
            <person name="Stanley M."/>
            <person name="Sussman M.R."/>
            <person name="Taylor A.R."/>
            <person name="Vardi A."/>
            <person name="von Dassow P."/>
            <person name="Vyverman W."/>
            <person name="Willis A."/>
            <person name="Wyrwicz L.S."/>
            <person name="Rokhsar D.S."/>
            <person name="Weissenbach J."/>
            <person name="Armbrust E.V."/>
            <person name="Green B.R."/>
            <person name="Van de Peer Y."/>
            <person name="Grigoriev I.V."/>
        </authorList>
    </citation>
    <scope>NUCLEOTIDE SEQUENCE [LARGE SCALE GENOMIC DNA]</scope>
    <source>
        <strain evidence="4 5">CCAP 1055/1</strain>
    </source>
</reference>
<keyword evidence="2" id="KW-0812">Transmembrane</keyword>
<keyword evidence="2" id="KW-0472">Membrane</keyword>
<dbReference type="AlphaFoldDB" id="B5Y4D0"/>
<dbReference type="HOGENOM" id="CLU_509502_0_0_1"/>
<dbReference type="PaxDb" id="2850-Phatr43804"/>
<name>B5Y4D0_PHATC</name>
<gene>
    <name evidence="4" type="ORF">PHATR_43804</name>
</gene>
<evidence type="ECO:0000256" key="3">
    <source>
        <dbReference type="SAM" id="SignalP"/>
    </source>
</evidence>
<feature type="compositionally biased region" description="Polar residues" evidence="1">
    <location>
        <begin position="203"/>
        <end position="236"/>
    </location>
</feature>
<feature type="transmembrane region" description="Helical" evidence="2">
    <location>
        <begin position="257"/>
        <end position="275"/>
    </location>
</feature>
<keyword evidence="2" id="KW-1133">Transmembrane helix</keyword>
<dbReference type="RefSeq" id="XP_002186269.1">
    <property type="nucleotide sequence ID" value="XM_002186233.1"/>
</dbReference>
<feature type="compositionally biased region" description="Low complexity" evidence="1">
    <location>
        <begin position="187"/>
        <end position="202"/>
    </location>
</feature>
<evidence type="ECO:0000256" key="1">
    <source>
        <dbReference type="SAM" id="MobiDB-lite"/>
    </source>
</evidence>
<keyword evidence="3" id="KW-0732">Signal</keyword>
<evidence type="ECO:0000313" key="5">
    <source>
        <dbReference type="Proteomes" id="UP000000759"/>
    </source>
</evidence>
<dbReference type="EMBL" id="CP001142">
    <property type="protein sequence ID" value="ACI65739.1"/>
    <property type="molecule type" value="Genomic_DNA"/>
</dbReference>
<organism evidence="4 5">
    <name type="scientific">Phaeodactylum tricornutum (strain CCAP 1055/1)</name>
    <dbReference type="NCBI Taxonomy" id="556484"/>
    <lineage>
        <taxon>Eukaryota</taxon>
        <taxon>Sar</taxon>
        <taxon>Stramenopiles</taxon>
        <taxon>Ochrophyta</taxon>
        <taxon>Bacillariophyta</taxon>
        <taxon>Bacillariophyceae</taxon>
        <taxon>Bacillariophycidae</taxon>
        <taxon>Naviculales</taxon>
        <taxon>Phaeodactylaceae</taxon>
        <taxon>Phaeodactylum</taxon>
    </lineage>
</organism>
<feature type="chain" id="PRO_5002841118" evidence="3">
    <location>
        <begin position="24"/>
        <end position="535"/>
    </location>
</feature>
<reference evidence="5" key="2">
    <citation type="submission" date="2008-08" db="EMBL/GenBank/DDBJ databases">
        <authorList>
            <consortium name="Diatom Consortium"/>
            <person name="Grigoriev I."/>
            <person name="Grimwood J."/>
            <person name="Kuo A."/>
            <person name="Otillar R.P."/>
            <person name="Salamov A."/>
            <person name="Detter J.C."/>
            <person name="Lindquist E."/>
            <person name="Shapiro H."/>
            <person name="Lucas S."/>
            <person name="Glavina del Rio T."/>
            <person name="Pitluck S."/>
            <person name="Rokhsar D."/>
            <person name="Bowler C."/>
        </authorList>
    </citation>
    <scope>GENOME REANNOTATION</scope>
    <source>
        <strain evidence="5">CCAP 1055/1</strain>
    </source>
</reference>